<protein>
    <submittedName>
        <fullName evidence="3">Uncharacterized protein</fullName>
    </submittedName>
</protein>
<name>S8CW18_9LAMI</name>
<reference evidence="3 4" key="1">
    <citation type="journal article" date="2013" name="BMC Genomics">
        <title>The miniature genome of a carnivorous plant Genlisea aurea contains a low number of genes and short non-coding sequences.</title>
        <authorList>
            <person name="Leushkin E.V."/>
            <person name="Sutormin R.A."/>
            <person name="Nabieva E.R."/>
            <person name="Penin A.A."/>
            <person name="Kondrashov A.S."/>
            <person name="Logacheva M.D."/>
        </authorList>
    </citation>
    <scope>NUCLEOTIDE SEQUENCE [LARGE SCALE GENOMIC DNA]</scope>
</reference>
<evidence type="ECO:0000256" key="1">
    <source>
        <dbReference type="ARBA" id="ARBA00010020"/>
    </source>
</evidence>
<dbReference type="OrthoDB" id="1927036at2759"/>
<comment type="similarity">
    <text evidence="1">Belongs to the ABI family.</text>
</comment>
<comment type="function">
    <text evidence="2">Involved in regulation of actin and microtubule organization. Part of a WAVE complex that activates the Arp2/3 complex.</text>
</comment>
<proteinExistence type="inferred from homology"/>
<comment type="caution">
    <text evidence="3">The sequence shown here is derived from an EMBL/GenBank/DDBJ whole genome shotgun (WGS) entry which is preliminary data.</text>
</comment>
<evidence type="ECO:0000313" key="3">
    <source>
        <dbReference type="EMBL" id="EPS71015.1"/>
    </source>
</evidence>
<evidence type="ECO:0000256" key="2">
    <source>
        <dbReference type="ARBA" id="ARBA00025223"/>
    </source>
</evidence>
<organism evidence="3 4">
    <name type="scientific">Genlisea aurea</name>
    <dbReference type="NCBI Taxonomy" id="192259"/>
    <lineage>
        <taxon>Eukaryota</taxon>
        <taxon>Viridiplantae</taxon>
        <taxon>Streptophyta</taxon>
        <taxon>Embryophyta</taxon>
        <taxon>Tracheophyta</taxon>
        <taxon>Spermatophyta</taxon>
        <taxon>Magnoliopsida</taxon>
        <taxon>eudicotyledons</taxon>
        <taxon>Gunneridae</taxon>
        <taxon>Pentapetalae</taxon>
        <taxon>asterids</taxon>
        <taxon>lamiids</taxon>
        <taxon>Lamiales</taxon>
        <taxon>Lentibulariaceae</taxon>
        <taxon>Genlisea</taxon>
    </lineage>
</organism>
<dbReference type="PANTHER" id="PTHR10460">
    <property type="entry name" value="ABL INTERACTOR FAMILY MEMBER"/>
    <property type="match status" value="1"/>
</dbReference>
<dbReference type="InterPro" id="IPR028457">
    <property type="entry name" value="ABI"/>
</dbReference>
<dbReference type="AlphaFoldDB" id="S8CW18"/>
<evidence type="ECO:0000313" key="4">
    <source>
        <dbReference type="Proteomes" id="UP000015453"/>
    </source>
</evidence>
<keyword evidence="4" id="KW-1185">Reference proteome</keyword>
<dbReference type="Proteomes" id="UP000015453">
    <property type="component" value="Unassembled WGS sequence"/>
</dbReference>
<dbReference type="Gene3D" id="6.10.140.1620">
    <property type="match status" value="1"/>
</dbReference>
<gene>
    <name evidence="3" type="ORF">M569_03744</name>
</gene>
<dbReference type="PANTHER" id="PTHR10460:SF34">
    <property type="entry name" value="PROTEIN ABIL2-LIKE"/>
    <property type="match status" value="1"/>
</dbReference>
<accession>S8CW18</accession>
<dbReference type="EMBL" id="AUSU01001441">
    <property type="protein sequence ID" value="EPS71015.1"/>
    <property type="molecule type" value="Genomic_DNA"/>
</dbReference>
<sequence length="234" mass="27066">MAASDEMFMQHSLEFVDGFKDLRNLRTQLYSAAEYFESSFGDTDDNQQYATDSCKDYVATAFVRTVDHLGSVADKLTSFLEQKTDEFSRTNIRCSCLEQRLNTLTRMRSLWQHKLMMTETPLHHHHHKRYVFPDRKKKTIACEKSSFSSPYDDDLQQHYYRGNKVVSLNVNRKTVIGLTSSSVPRKSVVVWRSPDVTTKRDYNELDAYAKKSKSFFNALFSTRKSKKGSSAAAY</sequence>